<dbReference type="RefSeq" id="WP_345586621.1">
    <property type="nucleotide sequence ID" value="NZ_BAABJG010000004.1"/>
</dbReference>
<dbReference type="SUPFAM" id="SSF89082">
    <property type="entry name" value="Antibiotic binding domain of TipA-like multidrug resistance regulators"/>
    <property type="match status" value="1"/>
</dbReference>
<dbReference type="InterPro" id="IPR047057">
    <property type="entry name" value="MerR_fam"/>
</dbReference>
<dbReference type="SUPFAM" id="SSF46955">
    <property type="entry name" value="Putative DNA-binding domain"/>
    <property type="match status" value="1"/>
</dbReference>
<evidence type="ECO:0000256" key="3">
    <source>
        <dbReference type="ARBA" id="ARBA00023159"/>
    </source>
</evidence>
<dbReference type="PROSITE" id="PS50937">
    <property type="entry name" value="HTH_MERR_2"/>
    <property type="match status" value="1"/>
</dbReference>
<dbReference type="Pfam" id="PF13411">
    <property type="entry name" value="MerR_1"/>
    <property type="match status" value="1"/>
</dbReference>
<proteinExistence type="predicted"/>
<dbReference type="PANTHER" id="PTHR30204">
    <property type="entry name" value="REDOX-CYCLING DRUG-SENSING TRANSCRIPTIONAL ACTIVATOR SOXR"/>
    <property type="match status" value="1"/>
</dbReference>
<keyword evidence="7" id="KW-1185">Reference proteome</keyword>
<dbReference type="EMBL" id="JBHTLU010000045">
    <property type="protein sequence ID" value="MFD1224356.1"/>
    <property type="molecule type" value="Genomic_DNA"/>
</dbReference>
<keyword evidence="3" id="KW-0010">Activator</keyword>
<evidence type="ECO:0000259" key="5">
    <source>
        <dbReference type="PROSITE" id="PS50937"/>
    </source>
</evidence>
<dbReference type="InterPro" id="IPR012925">
    <property type="entry name" value="TipAS_dom"/>
</dbReference>
<organism evidence="6 7">
    <name type="scientific">Paenibacillus vulneris</name>
    <dbReference type="NCBI Taxonomy" id="1133364"/>
    <lineage>
        <taxon>Bacteria</taxon>
        <taxon>Bacillati</taxon>
        <taxon>Bacillota</taxon>
        <taxon>Bacilli</taxon>
        <taxon>Bacillales</taxon>
        <taxon>Paenibacillaceae</taxon>
        <taxon>Paenibacillus</taxon>
    </lineage>
</organism>
<evidence type="ECO:0000256" key="1">
    <source>
        <dbReference type="ARBA" id="ARBA00023015"/>
    </source>
</evidence>
<dbReference type="Gene3D" id="1.10.490.50">
    <property type="entry name" value="Antibiotic binding domain of TipA-like multidrug resistance regulators"/>
    <property type="match status" value="1"/>
</dbReference>
<dbReference type="PANTHER" id="PTHR30204:SF90">
    <property type="entry name" value="HTH-TYPE TRANSCRIPTIONAL ACTIVATOR MTA"/>
    <property type="match status" value="1"/>
</dbReference>
<dbReference type="Proteomes" id="UP001597180">
    <property type="component" value="Unassembled WGS sequence"/>
</dbReference>
<keyword evidence="4" id="KW-0804">Transcription</keyword>
<keyword evidence="2" id="KW-0238">DNA-binding</keyword>
<gene>
    <name evidence="6" type="ORF">ACFQ4B_30045</name>
</gene>
<evidence type="ECO:0000256" key="2">
    <source>
        <dbReference type="ARBA" id="ARBA00023125"/>
    </source>
</evidence>
<keyword evidence="1" id="KW-0805">Transcription regulation</keyword>
<accession>A0ABW3UX43</accession>
<protein>
    <submittedName>
        <fullName evidence="6">MerR family transcriptional regulator</fullName>
    </submittedName>
</protein>
<dbReference type="InterPro" id="IPR000551">
    <property type="entry name" value="MerR-type_HTH_dom"/>
</dbReference>
<reference evidence="7" key="1">
    <citation type="journal article" date="2019" name="Int. J. Syst. Evol. Microbiol.">
        <title>The Global Catalogue of Microorganisms (GCM) 10K type strain sequencing project: providing services to taxonomists for standard genome sequencing and annotation.</title>
        <authorList>
            <consortium name="The Broad Institute Genomics Platform"/>
            <consortium name="The Broad Institute Genome Sequencing Center for Infectious Disease"/>
            <person name="Wu L."/>
            <person name="Ma J."/>
        </authorList>
    </citation>
    <scope>NUCLEOTIDE SEQUENCE [LARGE SCALE GENOMIC DNA]</scope>
    <source>
        <strain evidence="7">CCUG 53270</strain>
    </source>
</reference>
<dbReference type="CDD" id="cd01106">
    <property type="entry name" value="HTH_TipAL-Mta"/>
    <property type="match status" value="1"/>
</dbReference>
<evidence type="ECO:0000313" key="6">
    <source>
        <dbReference type="EMBL" id="MFD1224356.1"/>
    </source>
</evidence>
<dbReference type="Gene3D" id="1.10.1660.10">
    <property type="match status" value="1"/>
</dbReference>
<sequence length="254" mass="29912">MTYKTKEVADLAGISVRTLHHYDEIGLLSPDSVNEAGYRTYTDRELERLQQILFFREIGFSLKEIKDILDHPHFDRKEALESHRELLLEKRRRLDSIIETVHKTIQAMEGERQMSNQERFESFDRTPLEEHKRKYAKEARQRYGDAMMDSVEQKASGYSSQDWNDIMEQSRQIYAKIIAAMDNGPEDPQVQEGVAELREWITSHFYECTPDIFRGLGDLYVEDERFTANIDKHKEGLAVFLREAMHVYCDRLKA</sequence>
<evidence type="ECO:0000256" key="4">
    <source>
        <dbReference type="ARBA" id="ARBA00023163"/>
    </source>
</evidence>
<name>A0ABW3UX43_9BACL</name>
<comment type="caution">
    <text evidence="6">The sequence shown here is derived from an EMBL/GenBank/DDBJ whole genome shotgun (WGS) entry which is preliminary data.</text>
</comment>
<dbReference type="Pfam" id="PF07739">
    <property type="entry name" value="TipAS"/>
    <property type="match status" value="1"/>
</dbReference>
<dbReference type="SMART" id="SM00422">
    <property type="entry name" value="HTH_MERR"/>
    <property type="match status" value="1"/>
</dbReference>
<dbReference type="InterPro" id="IPR036244">
    <property type="entry name" value="TipA-like_antibiotic-bd"/>
</dbReference>
<dbReference type="InterPro" id="IPR009061">
    <property type="entry name" value="DNA-bd_dom_put_sf"/>
</dbReference>
<evidence type="ECO:0000313" key="7">
    <source>
        <dbReference type="Proteomes" id="UP001597180"/>
    </source>
</evidence>
<feature type="domain" description="HTH merR-type" evidence="5">
    <location>
        <begin position="2"/>
        <end position="71"/>
    </location>
</feature>